<feature type="region of interest" description="Disordered" evidence="6">
    <location>
        <begin position="1"/>
        <end position="24"/>
    </location>
</feature>
<dbReference type="InterPro" id="IPR051434">
    <property type="entry name" value="DnaJ_C_subfamily_member5"/>
</dbReference>
<dbReference type="GO" id="GO:0005737">
    <property type="term" value="C:cytoplasm"/>
    <property type="evidence" value="ECO:0007669"/>
    <property type="project" value="UniProtKB-ARBA"/>
</dbReference>
<feature type="compositionally biased region" description="Basic and acidic residues" evidence="6">
    <location>
        <begin position="11"/>
        <end position="23"/>
    </location>
</feature>
<dbReference type="CDD" id="cd06257">
    <property type="entry name" value="DnaJ"/>
    <property type="match status" value="1"/>
</dbReference>
<dbReference type="PRINTS" id="PR00625">
    <property type="entry name" value="JDOMAIN"/>
</dbReference>
<dbReference type="PANTHER" id="PTHR44027:SF7">
    <property type="entry name" value="DNAJ HOMOLOG SUBFAMILY C MEMBER 5 HOMOLOG"/>
    <property type="match status" value="1"/>
</dbReference>
<keyword evidence="2" id="KW-0472">Membrane</keyword>
<dbReference type="InterPro" id="IPR018253">
    <property type="entry name" value="DnaJ_domain_CS"/>
</dbReference>
<evidence type="ECO:0000313" key="8">
    <source>
        <dbReference type="EMBL" id="JAP46162.1"/>
    </source>
</evidence>
<dbReference type="Gene3D" id="1.10.287.110">
    <property type="entry name" value="DnaJ domain"/>
    <property type="match status" value="1"/>
</dbReference>
<dbReference type="GO" id="GO:0016020">
    <property type="term" value="C:membrane"/>
    <property type="evidence" value="ECO:0007669"/>
    <property type="project" value="UniProtKB-SubCell"/>
</dbReference>
<gene>
    <name evidence="8" type="primary">CSP</name>
    <name evidence="8" type="ORF">TR114016</name>
</gene>
<keyword evidence="5" id="KW-0449">Lipoprotein</keyword>
<evidence type="ECO:0000256" key="2">
    <source>
        <dbReference type="ARBA" id="ARBA00023136"/>
    </source>
</evidence>
<dbReference type="InterPro" id="IPR036869">
    <property type="entry name" value="J_dom_sf"/>
</dbReference>
<dbReference type="EMBL" id="GEEE01017063">
    <property type="protein sequence ID" value="JAP46162.1"/>
    <property type="molecule type" value="Transcribed_RNA"/>
</dbReference>
<keyword evidence="4" id="KW-0143">Chaperone</keyword>
<feature type="domain" description="J" evidence="7">
    <location>
        <begin position="28"/>
        <end position="93"/>
    </location>
</feature>
<organism evidence="8">
    <name type="scientific">Schistocephalus solidus</name>
    <name type="common">Tapeworm</name>
    <dbReference type="NCBI Taxonomy" id="70667"/>
    <lineage>
        <taxon>Eukaryota</taxon>
        <taxon>Metazoa</taxon>
        <taxon>Spiralia</taxon>
        <taxon>Lophotrochozoa</taxon>
        <taxon>Platyhelminthes</taxon>
        <taxon>Cestoda</taxon>
        <taxon>Eucestoda</taxon>
        <taxon>Diphyllobothriidea</taxon>
        <taxon>Diphyllobothriidae</taxon>
        <taxon>Schistocephalus</taxon>
    </lineage>
</organism>
<evidence type="ECO:0000256" key="6">
    <source>
        <dbReference type="SAM" id="MobiDB-lite"/>
    </source>
</evidence>
<feature type="compositionally biased region" description="Polar residues" evidence="6">
    <location>
        <begin position="229"/>
        <end position="242"/>
    </location>
</feature>
<evidence type="ECO:0000256" key="3">
    <source>
        <dbReference type="ARBA" id="ARBA00023139"/>
    </source>
</evidence>
<dbReference type="InterPro" id="IPR001623">
    <property type="entry name" value="DnaJ_domain"/>
</dbReference>
<name>A0A0X3PDG7_SCHSO</name>
<dbReference type="Pfam" id="PF00226">
    <property type="entry name" value="DnaJ"/>
    <property type="match status" value="1"/>
</dbReference>
<dbReference type="SUPFAM" id="SSF46565">
    <property type="entry name" value="Chaperone J-domain"/>
    <property type="match status" value="1"/>
</dbReference>
<dbReference type="PROSITE" id="PS00636">
    <property type="entry name" value="DNAJ_1"/>
    <property type="match status" value="1"/>
</dbReference>
<sequence length="258" mass="28402">MASRPSSSHGTDNKQFRDPRKLSSEGQSLYQLLGIEKNAPPEDVRKAYRKLALRCHPDKNPDDPNAGEKFAEINRAHAILSDESKRAFYDKYGSFGLFMADQMGEENAELYLRLNNPCLRCLLVTCFILTGCCCCLCCCFCCSCCRTYKEETTPDPEDIVLIQPPRTPESYNVANASPSAVSPLQNGDGGSCLFERPEDEDVKKEEEAKVVTSQPEVIALPFTGDAYPSTAQQNGPSDNLTGNDPIGTYKSFGSSQNP</sequence>
<feature type="region of interest" description="Disordered" evidence="6">
    <location>
        <begin position="224"/>
        <end position="258"/>
    </location>
</feature>
<proteinExistence type="predicted"/>
<dbReference type="PANTHER" id="PTHR44027">
    <property type="entry name" value="DNAJ HOMOLOG SUBFAMILY C MEMBER 5 HOMOLOG"/>
    <property type="match status" value="1"/>
</dbReference>
<evidence type="ECO:0000256" key="1">
    <source>
        <dbReference type="ARBA" id="ARBA00004635"/>
    </source>
</evidence>
<protein>
    <submittedName>
        <fullName evidence="8">Cysteine string protein</fullName>
    </submittedName>
</protein>
<feature type="compositionally biased region" description="Polar residues" evidence="6">
    <location>
        <begin position="1"/>
        <end position="10"/>
    </location>
</feature>
<comment type="subcellular location">
    <subcellularLocation>
        <location evidence="1">Membrane</location>
        <topology evidence="1">Lipid-anchor</topology>
    </subcellularLocation>
</comment>
<evidence type="ECO:0000256" key="5">
    <source>
        <dbReference type="ARBA" id="ARBA00023288"/>
    </source>
</evidence>
<dbReference type="PROSITE" id="PS50076">
    <property type="entry name" value="DNAJ_2"/>
    <property type="match status" value="1"/>
</dbReference>
<dbReference type="SMART" id="SM00271">
    <property type="entry name" value="DnaJ"/>
    <property type="match status" value="1"/>
</dbReference>
<keyword evidence="3" id="KW-0564">Palmitate</keyword>
<evidence type="ECO:0000259" key="7">
    <source>
        <dbReference type="PROSITE" id="PS50076"/>
    </source>
</evidence>
<reference evidence="8" key="1">
    <citation type="submission" date="2016-01" db="EMBL/GenBank/DDBJ databases">
        <title>Reference transcriptome for the parasite Schistocephalus solidus: insights into the molecular evolution of parasitism.</title>
        <authorList>
            <person name="Hebert F.O."/>
            <person name="Grambauer S."/>
            <person name="Barber I."/>
            <person name="Landry C.R."/>
            <person name="Aubin-Horth N."/>
        </authorList>
    </citation>
    <scope>NUCLEOTIDE SEQUENCE</scope>
</reference>
<accession>A0A0X3PDG7</accession>
<evidence type="ECO:0000256" key="4">
    <source>
        <dbReference type="ARBA" id="ARBA00023186"/>
    </source>
</evidence>
<dbReference type="AlphaFoldDB" id="A0A0X3PDG7"/>